<dbReference type="Proteomes" id="UP000219068">
    <property type="component" value="Unassembled WGS sequence"/>
</dbReference>
<sequence length="89" mass="10137">MFNLLQARDKKMARRDVNLQETKTVIRFPITVQNVVQSRRRQTAYDGLERLTLTERAALGLDTGPALLADDAESHHRGQTLSMEATDRE</sequence>
<reference evidence="2 3" key="1">
    <citation type="submission" date="2017-08" db="EMBL/GenBank/DDBJ databases">
        <authorList>
            <person name="de Groot N.N."/>
        </authorList>
    </citation>
    <scope>NUCLEOTIDE SEQUENCE [LARGE SCALE GENOMIC DNA]</scope>
    <source>
        <strain evidence="2 3">USBA 78</strain>
    </source>
</reference>
<evidence type="ECO:0000256" key="1">
    <source>
        <dbReference type="SAM" id="MobiDB-lite"/>
    </source>
</evidence>
<accession>A0A285TVQ7</accession>
<proteinExistence type="predicted"/>
<organism evidence="2 3">
    <name type="scientific">Thalassospira xiamenensis</name>
    <dbReference type="NCBI Taxonomy" id="220697"/>
    <lineage>
        <taxon>Bacteria</taxon>
        <taxon>Pseudomonadati</taxon>
        <taxon>Pseudomonadota</taxon>
        <taxon>Alphaproteobacteria</taxon>
        <taxon>Rhodospirillales</taxon>
        <taxon>Thalassospiraceae</taxon>
        <taxon>Thalassospira</taxon>
    </lineage>
</organism>
<feature type="region of interest" description="Disordered" evidence="1">
    <location>
        <begin position="69"/>
        <end position="89"/>
    </location>
</feature>
<evidence type="ECO:0000313" key="2">
    <source>
        <dbReference type="EMBL" id="SOC28499.1"/>
    </source>
</evidence>
<dbReference type="EMBL" id="OBMM01000006">
    <property type="protein sequence ID" value="SOC28499.1"/>
    <property type="molecule type" value="Genomic_DNA"/>
</dbReference>
<dbReference type="AlphaFoldDB" id="A0A285TVQ7"/>
<name>A0A285TVQ7_9PROT</name>
<gene>
    <name evidence="2" type="ORF">SAMN05428964_106304</name>
</gene>
<evidence type="ECO:0000313" key="3">
    <source>
        <dbReference type="Proteomes" id="UP000219068"/>
    </source>
</evidence>
<protein>
    <submittedName>
        <fullName evidence="2">Uncharacterized protein</fullName>
    </submittedName>
</protein>